<keyword evidence="9 14" id="KW-0808">Transferase</keyword>
<evidence type="ECO:0000256" key="9">
    <source>
        <dbReference type="ARBA" id="ARBA00022679"/>
    </source>
</evidence>
<dbReference type="Pfam" id="PF02283">
    <property type="entry name" value="CobU"/>
    <property type="match status" value="1"/>
</dbReference>
<keyword evidence="12 14" id="KW-0067">ATP-binding</keyword>
<dbReference type="RefSeq" id="WP_284484122.1">
    <property type="nucleotide sequence ID" value="NZ_JASNJE010000003.1"/>
</dbReference>
<proteinExistence type="inferred from homology"/>
<evidence type="ECO:0000313" key="16">
    <source>
        <dbReference type="Proteomes" id="UP001227126"/>
    </source>
</evidence>
<dbReference type="PIRSF" id="PIRSF006135">
    <property type="entry name" value="CobU"/>
    <property type="match status" value="1"/>
</dbReference>
<gene>
    <name evidence="15" type="primary">cobU</name>
    <name evidence="15" type="ORF">QO034_03560</name>
</gene>
<comment type="caution">
    <text evidence="15">The sequence shown here is derived from an EMBL/GenBank/DDBJ whole genome shotgun (WGS) entry which is preliminary data.</text>
</comment>
<evidence type="ECO:0000256" key="6">
    <source>
        <dbReference type="ARBA" id="ARBA00005159"/>
    </source>
</evidence>
<evidence type="ECO:0000256" key="13">
    <source>
        <dbReference type="ARBA" id="ARBA00023134"/>
    </source>
</evidence>
<dbReference type="InterPro" id="IPR003203">
    <property type="entry name" value="CobU/CobP"/>
</dbReference>
<dbReference type="PANTHER" id="PTHR34848">
    <property type="match status" value="1"/>
</dbReference>
<dbReference type="InterPro" id="IPR027417">
    <property type="entry name" value="P-loop_NTPase"/>
</dbReference>
<name>A0ABT7FAP3_9RHOB</name>
<keyword evidence="11 14" id="KW-0418">Kinase</keyword>
<evidence type="ECO:0000256" key="5">
    <source>
        <dbReference type="ARBA" id="ARBA00004692"/>
    </source>
</evidence>
<sequence>MYPRFTLVLGGAASGKSDFAEAFAVRNGKARVYLATAQALDGEMRRKIDEHIARRGDGWTTVEAPDDLSHPLAALTSGQVCLLDCATMWLSNRMLSGDGDTGTARSVLLRDLSRCAADLVVVSNETGQGIVPDTALARRFREAQGRLNIALAAQADLVIQVIAGLPQVLKGQMP</sequence>
<keyword evidence="13 14" id="KW-0342">GTP-binding</keyword>
<dbReference type="EMBL" id="JASNJE010000003">
    <property type="protein sequence ID" value="MDK3072177.1"/>
    <property type="molecule type" value="Genomic_DNA"/>
</dbReference>
<evidence type="ECO:0000256" key="12">
    <source>
        <dbReference type="ARBA" id="ARBA00022840"/>
    </source>
</evidence>
<keyword evidence="15" id="KW-0548">Nucleotidyltransferase</keyword>
<evidence type="ECO:0000256" key="8">
    <source>
        <dbReference type="ARBA" id="ARBA00022573"/>
    </source>
</evidence>
<comment type="catalytic activity">
    <reaction evidence="2 14">
        <text>adenosylcob(III)inamide phosphate + GTP + H(+) = adenosylcob(III)inamide-GDP + diphosphate</text>
        <dbReference type="Rhea" id="RHEA:22712"/>
        <dbReference type="ChEBI" id="CHEBI:15378"/>
        <dbReference type="ChEBI" id="CHEBI:33019"/>
        <dbReference type="ChEBI" id="CHEBI:37565"/>
        <dbReference type="ChEBI" id="CHEBI:58502"/>
        <dbReference type="ChEBI" id="CHEBI:60487"/>
        <dbReference type="EC" id="2.7.7.62"/>
    </reaction>
</comment>
<comment type="pathway">
    <text evidence="6 14">Cofactor biosynthesis; adenosylcobalamin biosynthesis; adenosylcobalamin from cob(II)yrinate a,c-diamide: step 5/7.</text>
</comment>
<dbReference type="CDD" id="cd00544">
    <property type="entry name" value="CobU"/>
    <property type="match status" value="1"/>
</dbReference>
<dbReference type="EC" id="2.7.7.62" evidence="14"/>
<dbReference type="Gene3D" id="3.40.50.300">
    <property type="entry name" value="P-loop containing nucleotide triphosphate hydrolases"/>
    <property type="match status" value="1"/>
</dbReference>
<organism evidence="15 16">
    <name type="scientific">Sedimentitalea xiamensis</name>
    <dbReference type="NCBI Taxonomy" id="3050037"/>
    <lineage>
        <taxon>Bacteria</taxon>
        <taxon>Pseudomonadati</taxon>
        <taxon>Pseudomonadota</taxon>
        <taxon>Alphaproteobacteria</taxon>
        <taxon>Rhodobacterales</taxon>
        <taxon>Paracoccaceae</taxon>
        <taxon>Sedimentitalea</taxon>
    </lineage>
</organism>
<comment type="pathway">
    <text evidence="5 14">Cofactor biosynthesis; adenosylcobalamin biosynthesis; adenosylcobalamin from cob(II)yrinate a,c-diamide: step 6/7.</text>
</comment>
<dbReference type="GO" id="GO:0043752">
    <property type="term" value="F:adenosylcobinamide kinase activity"/>
    <property type="evidence" value="ECO:0007669"/>
    <property type="project" value="UniProtKB-EC"/>
</dbReference>
<accession>A0ABT7FAP3</accession>
<evidence type="ECO:0000256" key="11">
    <source>
        <dbReference type="ARBA" id="ARBA00022777"/>
    </source>
</evidence>
<evidence type="ECO:0000256" key="10">
    <source>
        <dbReference type="ARBA" id="ARBA00022741"/>
    </source>
</evidence>
<evidence type="ECO:0000256" key="14">
    <source>
        <dbReference type="PIRNR" id="PIRNR006135"/>
    </source>
</evidence>
<evidence type="ECO:0000313" key="15">
    <source>
        <dbReference type="EMBL" id="MDK3072177.1"/>
    </source>
</evidence>
<keyword evidence="10 14" id="KW-0547">Nucleotide-binding</keyword>
<reference evidence="15 16" key="1">
    <citation type="submission" date="2023-05" db="EMBL/GenBank/DDBJ databases">
        <title>Sedimentitalea sp. nov. JM2-8.</title>
        <authorList>
            <person name="Huang J."/>
        </authorList>
    </citation>
    <scope>NUCLEOTIDE SEQUENCE [LARGE SCALE GENOMIC DNA]</scope>
    <source>
        <strain evidence="15 16">JM2-8</strain>
    </source>
</reference>
<protein>
    <recommendedName>
        <fullName evidence="14">Bifunctional adenosylcobalamin biosynthesis protein</fullName>
        <ecNumber evidence="14">2.7.1.156</ecNumber>
        <ecNumber evidence="14">2.7.7.62</ecNumber>
    </recommendedName>
</protein>
<evidence type="ECO:0000256" key="1">
    <source>
        <dbReference type="ARBA" id="ARBA00000312"/>
    </source>
</evidence>
<comment type="catalytic activity">
    <reaction evidence="3">
        <text>adenosylcob(III)inamide + GTP = adenosylcob(III)inamide phosphate + GDP + H(+)</text>
        <dbReference type="Rhea" id="RHEA:15765"/>
        <dbReference type="ChEBI" id="CHEBI:2480"/>
        <dbReference type="ChEBI" id="CHEBI:15378"/>
        <dbReference type="ChEBI" id="CHEBI:37565"/>
        <dbReference type="ChEBI" id="CHEBI:58189"/>
        <dbReference type="ChEBI" id="CHEBI:58502"/>
        <dbReference type="EC" id="2.7.1.156"/>
    </reaction>
</comment>
<dbReference type="EC" id="2.7.1.156" evidence="14"/>
<dbReference type="GO" id="GO:0008820">
    <property type="term" value="F:cobinamide phosphate guanylyltransferase activity"/>
    <property type="evidence" value="ECO:0007669"/>
    <property type="project" value="UniProtKB-EC"/>
</dbReference>
<dbReference type="SUPFAM" id="SSF52540">
    <property type="entry name" value="P-loop containing nucleoside triphosphate hydrolases"/>
    <property type="match status" value="1"/>
</dbReference>
<keyword evidence="16" id="KW-1185">Reference proteome</keyword>
<evidence type="ECO:0000256" key="4">
    <source>
        <dbReference type="ARBA" id="ARBA00003889"/>
    </source>
</evidence>
<evidence type="ECO:0000256" key="7">
    <source>
        <dbReference type="ARBA" id="ARBA00007490"/>
    </source>
</evidence>
<comment type="function">
    <text evidence="4 14">Catalyzes ATP-dependent phosphorylation of adenosylcobinamide and addition of GMP to adenosylcobinamide phosphate.</text>
</comment>
<evidence type="ECO:0000256" key="3">
    <source>
        <dbReference type="ARBA" id="ARBA00001522"/>
    </source>
</evidence>
<comment type="similarity">
    <text evidence="7 14">Belongs to the CobU/CobP family.</text>
</comment>
<evidence type="ECO:0000256" key="2">
    <source>
        <dbReference type="ARBA" id="ARBA00000711"/>
    </source>
</evidence>
<comment type="catalytic activity">
    <reaction evidence="1 14">
        <text>adenosylcob(III)inamide + ATP = adenosylcob(III)inamide phosphate + ADP + H(+)</text>
        <dbReference type="Rhea" id="RHEA:15769"/>
        <dbReference type="ChEBI" id="CHEBI:2480"/>
        <dbReference type="ChEBI" id="CHEBI:15378"/>
        <dbReference type="ChEBI" id="CHEBI:30616"/>
        <dbReference type="ChEBI" id="CHEBI:58502"/>
        <dbReference type="ChEBI" id="CHEBI:456216"/>
        <dbReference type="EC" id="2.7.1.156"/>
    </reaction>
</comment>
<dbReference type="Proteomes" id="UP001227126">
    <property type="component" value="Unassembled WGS sequence"/>
</dbReference>
<dbReference type="NCBIfam" id="NF004469">
    <property type="entry name" value="PRK05800.1"/>
    <property type="match status" value="1"/>
</dbReference>
<keyword evidence="8 14" id="KW-0169">Cobalamin biosynthesis</keyword>
<dbReference type="PANTHER" id="PTHR34848:SF1">
    <property type="entry name" value="BIFUNCTIONAL ADENOSYLCOBALAMIN BIOSYNTHESIS PROTEIN COBU"/>
    <property type="match status" value="1"/>
</dbReference>